<evidence type="ECO:0000313" key="3">
    <source>
        <dbReference type="EMBL" id="EAI8859247.1"/>
    </source>
</evidence>
<gene>
    <name evidence="4" type="ORF">AAH17_04445</name>
    <name evidence="5" type="ORF">AAH24_01795</name>
    <name evidence="2" type="ORF">BVH53_01150</name>
    <name evidence="3" type="ORF">CX802_05270</name>
</gene>
<evidence type="ECO:0000313" key="6">
    <source>
        <dbReference type="Proteomes" id="UP000535509"/>
    </source>
</evidence>
<dbReference type="AlphaFoldDB" id="A0A5L4ZVX9"/>
<dbReference type="EMBL" id="AACCXM010000001">
    <property type="protein sequence ID" value="EAK0468107.1"/>
    <property type="molecule type" value="Genomic_DNA"/>
</dbReference>
<dbReference type="Proteomes" id="UP000535509">
    <property type="component" value="Unassembled WGS sequence"/>
</dbReference>
<accession>A0A5L4ZVX9</accession>
<dbReference type="GO" id="GO:0005829">
    <property type="term" value="C:cytosol"/>
    <property type="evidence" value="ECO:0007669"/>
    <property type="project" value="TreeGrafter"/>
</dbReference>
<dbReference type="InterPro" id="IPR036390">
    <property type="entry name" value="WH_DNA-bd_sf"/>
</dbReference>
<dbReference type="SUPFAM" id="SSF46785">
    <property type="entry name" value="Winged helix' DNA-binding domain"/>
    <property type="match status" value="1"/>
</dbReference>
<protein>
    <submittedName>
        <fullName evidence="4">Rrf2 family transcriptional regulator</fullName>
    </submittedName>
</protein>
<dbReference type="GO" id="GO:0003700">
    <property type="term" value="F:DNA-binding transcription factor activity"/>
    <property type="evidence" value="ECO:0007669"/>
    <property type="project" value="TreeGrafter"/>
</dbReference>
<keyword evidence="1" id="KW-0238">DNA-binding</keyword>
<dbReference type="EMBL" id="AABTCC010000013">
    <property type="protein sequence ID" value="EAI8859247.1"/>
    <property type="molecule type" value="Genomic_DNA"/>
</dbReference>
<dbReference type="PANTHER" id="PTHR33221">
    <property type="entry name" value="WINGED HELIX-TURN-HELIX TRANSCRIPTIONAL REGULATOR, RRF2 FAMILY"/>
    <property type="match status" value="1"/>
</dbReference>
<dbReference type="PROSITE" id="PS51197">
    <property type="entry name" value="HTH_RRF2_2"/>
    <property type="match status" value="1"/>
</dbReference>
<sequence>MSLLSTKGVYGLMSMFEISKGDQKNPVSLKDISQNIGVSKNYLEQVLNTLRNAGFVSSIKGLKGGYFLNKTLDEITFYDIFYALENDFGLTSLNVEHSSYNLFFKEYNEKLTELFSKPLSSFKEYQSQAKKYLNYVI</sequence>
<dbReference type="EMBL" id="AACCXK010000006">
    <property type="protein sequence ID" value="EAK0452904.1"/>
    <property type="molecule type" value="Genomic_DNA"/>
</dbReference>
<dbReference type="RefSeq" id="WP_023385119.1">
    <property type="nucleotide sequence ID" value="NZ_AABUZE020000019.1"/>
</dbReference>
<evidence type="ECO:0000313" key="5">
    <source>
        <dbReference type="EMBL" id="EAK0468107.1"/>
    </source>
</evidence>
<organism evidence="4">
    <name type="scientific">Campylobacter fetus</name>
    <dbReference type="NCBI Taxonomy" id="196"/>
    <lineage>
        <taxon>Bacteria</taxon>
        <taxon>Pseudomonadati</taxon>
        <taxon>Campylobacterota</taxon>
        <taxon>Epsilonproteobacteria</taxon>
        <taxon>Campylobacterales</taxon>
        <taxon>Campylobacteraceae</taxon>
        <taxon>Campylobacter</taxon>
    </lineage>
</organism>
<dbReference type="Gene3D" id="1.10.10.10">
    <property type="entry name" value="Winged helix-like DNA-binding domain superfamily/Winged helix DNA-binding domain"/>
    <property type="match status" value="1"/>
</dbReference>
<evidence type="ECO:0000256" key="1">
    <source>
        <dbReference type="ARBA" id="ARBA00023125"/>
    </source>
</evidence>
<proteinExistence type="predicted"/>
<dbReference type="InterPro" id="IPR000944">
    <property type="entry name" value="Tscrpt_reg_Rrf2"/>
</dbReference>
<evidence type="ECO:0000313" key="2">
    <source>
        <dbReference type="EMBL" id="EAI5407320.1"/>
    </source>
</evidence>
<dbReference type="GeneID" id="61064752"/>
<dbReference type="InterPro" id="IPR036388">
    <property type="entry name" value="WH-like_DNA-bd_sf"/>
</dbReference>
<dbReference type="PANTHER" id="PTHR33221:SF5">
    <property type="entry name" value="HTH-TYPE TRANSCRIPTIONAL REGULATOR ISCR"/>
    <property type="match status" value="1"/>
</dbReference>
<dbReference type="EMBL" id="AABQDW010000001">
    <property type="protein sequence ID" value="EAI5407320.1"/>
    <property type="molecule type" value="Genomic_DNA"/>
</dbReference>
<name>A0A5L4ZVX9_CAMFE</name>
<dbReference type="GO" id="GO:0003677">
    <property type="term" value="F:DNA binding"/>
    <property type="evidence" value="ECO:0007669"/>
    <property type="project" value="UniProtKB-KW"/>
</dbReference>
<evidence type="ECO:0000313" key="7">
    <source>
        <dbReference type="Proteomes" id="UP000557842"/>
    </source>
</evidence>
<evidence type="ECO:0000313" key="4">
    <source>
        <dbReference type="EMBL" id="EAK0452904.1"/>
    </source>
</evidence>
<dbReference type="NCBIfam" id="TIGR00738">
    <property type="entry name" value="rrf2_super"/>
    <property type="match status" value="1"/>
</dbReference>
<reference evidence="4 7" key="1">
    <citation type="submission" date="2018-05" db="EMBL/GenBank/DDBJ databases">
        <authorList>
            <consortium name="PulseNet: The National Subtyping Network for Foodborne Disease Surveillance"/>
            <person name="Tarr C.L."/>
            <person name="Trees E."/>
            <person name="Katz L.S."/>
            <person name="Carleton-Romer H.A."/>
            <person name="Stroika S."/>
            <person name="Kucerova Z."/>
            <person name="Roache K.F."/>
            <person name="Sabol A.L."/>
            <person name="Besser J."/>
            <person name="Gerner-Smidt P."/>
        </authorList>
    </citation>
    <scope>NUCLEOTIDE SEQUENCE</scope>
    <source>
        <strain evidence="4">2014D-0197</strain>
        <strain evidence="2 7">2016D-0221</strain>
        <strain evidence="5">D4313</strain>
        <strain evidence="3 6">PNUSAC001503</strain>
    </source>
</reference>
<dbReference type="Pfam" id="PF02082">
    <property type="entry name" value="Rrf2"/>
    <property type="match status" value="1"/>
</dbReference>
<dbReference type="Proteomes" id="UP000557842">
    <property type="component" value="Unassembled WGS sequence"/>
</dbReference>
<comment type="caution">
    <text evidence="4">The sequence shown here is derived from an EMBL/GenBank/DDBJ whole genome shotgun (WGS) entry which is preliminary data.</text>
</comment>
<keyword evidence="6" id="KW-1185">Reference proteome</keyword>